<accession>A0A6B0YRR8</accession>
<dbReference type="EMBL" id="VXRG01000086">
    <property type="protein sequence ID" value="MXY93786.1"/>
    <property type="molecule type" value="Genomic_DNA"/>
</dbReference>
<protein>
    <recommendedName>
        <fullName evidence="3">HNH endonuclease</fullName>
    </recommendedName>
</protein>
<dbReference type="AlphaFoldDB" id="A0A6B0YRR8"/>
<feature type="region of interest" description="Disordered" evidence="1">
    <location>
        <begin position="82"/>
        <end position="102"/>
    </location>
</feature>
<evidence type="ECO:0008006" key="3">
    <source>
        <dbReference type="Google" id="ProtNLM"/>
    </source>
</evidence>
<comment type="caution">
    <text evidence="2">The sequence shown here is derived from an EMBL/GenBank/DDBJ whole genome shotgun (WGS) entry which is preliminary data.</text>
</comment>
<name>A0A6B0YRR8_9CHLR</name>
<evidence type="ECO:0000313" key="2">
    <source>
        <dbReference type="EMBL" id="MXY93786.1"/>
    </source>
</evidence>
<organism evidence="2">
    <name type="scientific">Caldilineaceae bacterium SB0664_bin_27</name>
    <dbReference type="NCBI Taxonomy" id="2605260"/>
    <lineage>
        <taxon>Bacteria</taxon>
        <taxon>Bacillati</taxon>
        <taxon>Chloroflexota</taxon>
        <taxon>Caldilineae</taxon>
        <taxon>Caldilineales</taxon>
        <taxon>Caldilineaceae</taxon>
    </lineage>
</organism>
<proteinExistence type="predicted"/>
<evidence type="ECO:0000256" key="1">
    <source>
        <dbReference type="SAM" id="MobiDB-lite"/>
    </source>
</evidence>
<sequence>MPIHPSMKDLYPPDWEKISRRIRFGRARGHCEWCGAAHGRPHPETGSKVFLTTAHLDHNPANNSEKNLAALCQCCHNRYDAPKRHSNRKHRALAAAGQLPLL</sequence>
<reference evidence="2" key="1">
    <citation type="submission" date="2019-09" db="EMBL/GenBank/DDBJ databases">
        <title>Characterisation of the sponge microbiome using genome-centric metagenomics.</title>
        <authorList>
            <person name="Engelberts J.P."/>
            <person name="Robbins S.J."/>
            <person name="De Goeij J.M."/>
            <person name="Aranda M."/>
            <person name="Bell S.C."/>
            <person name="Webster N.S."/>
        </authorList>
    </citation>
    <scope>NUCLEOTIDE SEQUENCE</scope>
    <source>
        <strain evidence="2">SB0664_bin_27</strain>
    </source>
</reference>
<gene>
    <name evidence="2" type="ORF">F4Y42_10095</name>
</gene>